<keyword evidence="9" id="KW-0809">Transit peptide</keyword>
<dbReference type="PROSITE" id="PS00076">
    <property type="entry name" value="PYRIDINE_REDOX_1"/>
    <property type="match status" value="1"/>
</dbReference>
<dbReference type="GO" id="GO:0050661">
    <property type="term" value="F:NADP binding"/>
    <property type="evidence" value="ECO:0007669"/>
    <property type="project" value="InterPro"/>
</dbReference>
<dbReference type="RGD" id="621747">
    <property type="gene designation" value="Gsr"/>
</dbReference>
<evidence type="ECO:0000256" key="14">
    <source>
        <dbReference type="ARBA" id="ARBA00023284"/>
    </source>
</evidence>
<evidence type="ECO:0000256" key="9">
    <source>
        <dbReference type="ARBA" id="ARBA00022946"/>
    </source>
</evidence>
<dbReference type="PIRSF" id="PIRSF000350">
    <property type="entry name" value="Mercury_reductase_MerA"/>
    <property type="match status" value="1"/>
</dbReference>
<dbReference type="InterPro" id="IPR004099">
    <property type="entry name" value="Pyr_nucl-diS_OxRdtase_dimer"/>
</dbReference>
<feature type="active site" description="Proton acceptor" evidence="17">
    <location>
        <position position="491"/>
    </location>
</feature>
<dbReference type="InterPro" id="IPR046952">
    <property type="entry name" value="GSHR/TRXR-like"/>
</dbReference>
<dbReference type="GO" id="GO:0009897">
    <property type="term" value="C:external side of plasma membrane"/>
    <property type="evidence" value="ECO:0007669"/>
    <property type="project" value="Ensembl"/>
</dbReference>
<organism evidence="24 25">
    <name type="scientific">Rattus norvegicus</name>
    <name type="common">Rat</name>
    <dbReference type="NCBI Taxonomy" id="10116"/>
    <lineage>
        <taxon>Eukaryota</taxon>
        <taxon>Metazoa</taxon>
        <taxon>Chordata</taxon>
        <taxon>Craniata</taxon>
        <taxon>Vertebrata</taxon>
        <taxon>Euteleostomi</taxon>
        <taxon>Mammalia</taxon>
        <taxon>Eutheria</taxon>
        <taxon>Euarchontoglires</taxon>
        <taxon>Glires</taxon>
        <taxon>Rodentia</taxon>
        <taxon>Myomorpha</taxon>
        <taxon>Muroidea</taxon>
        <taxon>Muridae</taxon>
        <taxon>Murinae</taxon>
        <taxon>Rattus</taxon>
    </lineage>
</organism>
<gene>
    <name evidence="24 26" type="primary">Gsr</name>
</gene>
<dbReference type="SUPFAM" id="SSF55424">
    <property type="entry name" value="FAD/NAD-linked reductases, dimerisation (C-terminal) domain"/>
    <property type="match status" value="1"/>
</dbReference>
<dbReference type="GO" id="GO:0005739">
    <property type="term" value="C:mitochondrion"/>
    <property type="evidence" value="ECO:0007669"/>
    <property type="project" value="UniProtKB-SubCell"/>
</dbReference>
<dbReference type="Gene3D" id="3.30.390.30">
    <property type="match status" value="1"/>
</dbReference>
<comment type="function">
    <text evidence="16 21">Catalyzes the reduction of glutathione disulfide (GSSG) to reduced glutathione (GSH). Constitutes the major mechanism to maintain a high GSH:GSSG ratio in the cytosol.</text>
</comment>
<keyword evidence="11 20" id="KW-0560">Oxidoreductase</keyword>
<keyword evidence="12" id="KW-0496">Mitochondrion</keyword>
<accession>A0A8I6A0A3</accession>
<feature type="disulfide bond" description="Redox-active" evidence="19">
    <location>
        <begin position="82"/>
        <end position="87"/>
    </location>
</feature>
<dbReference type="Pfam" id="PF02852">
    <property type="entry name" value="Pyr_redox_dim"/>
    <property type="match status" value="1"/>
</dbReference>
<evidence type="ECO:0000256" key="8">
    <source>
        <dbReference type="ARBA" id="ARBA00022857"/>
    </source>
</evidence>
<dbReference type="InterPro" id="IPR023753">
    <property type="entry name" value="FAD/NAD-binding_dom"/>
</dbReference>
<sequence length="502" mass="53769">MALLPRALGVGAAWSLRRAARALTCAMASPGEPQPPAAAAAAASFDYLVIGGGSGGLASARRAAELGARAAVVESHKLGGTCVNVGCVPKKVMWNTAVHSEFIHDHVDYGFQNCKSKFNWHVIKEKRDAYVSRLNNIYQNNLTKSHIEVIHGYATFADGPQPTVEVNGKKFTAPHILIATGGVPTVPHENQIPGASLGITSDGFFQLEDLPSRSVIVGAGYIAVEIAGILSALGSKTSLMIRHDKVLRSFDSLISSNCTEELENAGVEVLKFSQVKEVKKTPSGLELHVVTALPGRKPTVTTIPDVDCLLWAIGRDPNSKGLNLNKLGIQTDDKGHILVDEFQNTNVKGVYAVGDVCGKALLTPVAIAAGRKLAHRLFEGKEDSRLDYDNIPTVVFSHPPIGTVGLTEDEAVHKYGKDNVKIYSTAFTPMYHAVTTRKTKCVMKMVCANKEEKVVGIHMQGIGCDEMLQGFAVAVKMGATKADFDNTVAIHPTSSEELVTLR</sequence>
<dbReference type="GO" id="GO:0004362">
    <property type="term" value="F:glutathione-disulfide reductase (NADPH) activity"/>
    <property type="evidence" value="ECO:0007669"/>
    <property type="project" value="UniProtKB-EC"/>
</dbReference>
<dbReference type="GO" id="GO:0045454">
    <property type="term" value="P:cell redox homeostasis"/>
    <property type="evidence" value="ECO:0007669"/>
    <property type="project" value="InterPro"/>
</dbReference>
<evidence type="ECO:0000256" key="18">
    <source>
        <dbReference type="PIRSR" id="PIRSR000350-3"/>
    </source>
</evidence>
<dbReference type="NCBIfam" id="NF004776">
    <property type="entry name" value="PRK06116.1"/>
    <property type="match status" value="1"/>
</dbReference>
<feature type="domain" description="FAD/NAD(P)-binding" evidence="23">
    <location>
        <begin position="45"/>
        <end position="370"/>
    </location>
</feature>
<evidence type="ECO:0000256" key="15">
    <source>
        <dbReference type="ARBA" id="ARBA00049142"/>
    </source>
</evidence>
<evidence type="ECO:0000256" key="7">
    <source>
        <dbReference type="ARBA" id="ARBA00022827"/>
    </source>
</evidence>
<dbReference type="FunFam" id="3.30.390.30:FF:000003">
    <property type="entry name" value="Glutathione reductase"/>
    <property type="match status" value="1"/>
</dbReference>
<evidence type="ECO:0000256" key="5">
    <source>
        <dbReference type="ARBA" id="ARBA00022490"/>
    </source>
</evidence>
<evidence type="ECO:0000256" key="4">
    <source>
        <dbReference type="ARBA" id="ARBA00011748"/>
    </source>
</evidence>
<dbReference type="PRINTS" id="PR00411">
    <property type="entry name" value="PNDRDTASEI"/>
</dbReference>
<evidence type="ECO:0000259" key="23">
    <source>
        <dbReference type="Pfam" id="PF07992"/>
    </source>
</evidence>
<comment type="cofactor">
    <cofactor evidence="18">
        <name>FAD</name>
        <dbReference type="ChEBI" id="CHEBI:57692"/>
    </cofactor>
    <text evidence="18">Binds 1 FAD per subunit.</text>
</comment>
<dbReference type="PRINTS" id="PR00368">
    <property type="entry name" value="FADPNR"/>
</dbReference>
<keyword evidence="18" id="KW-0547">Nucleotide-binding</keyword>
<evidence type="ECO:0007829" key="27">
    <source>
        <dbReference type="PeptideAtlas" id="A0A8I6A0A3"/>
    </source>
</evidence>
<comment type="similarity">
    <text evidence="3 20">Belongs to the class-I pyridine nucleotide-disulfide oxidoreductase family.</text>
</comment>
<evidence type="ECO:0000256" key="10">
    <source>
        <dbReference type="ARBA" id="ARBA00022990"/>
    </source>
</evidence>
<keyword evidence="18" id="KW-0520">NAD</keyword>
<dbReference type="Ensembl" id="ENSRNOT00000094128.2">
    <property type="protein sequence ID" value="ENSRNOP00000084963.1"/>
    <property type="gene ID" value="ENSRNOG00000014915.8"/>
</dbReference>
<evidence type="ECO:0000256" key="11">
    <source>
        <dbReference type="ARBA" id="ARBA00023002"/>
    </source>
</evidence>
<keyword evidence="13" id="KW-1015">Disulfide bond</keyword>
<evidence type="ECO:0000256" key="6">
    <source>
        <dbReference type="ARBA" id="ARBA00022630"/>
    </source>
</evidence>
<dbReference type="FunFam" id="3.50.50.60:FF:000671">
    <property type="entry name" value="Thioredoxin reductase 2, tandem duplicate 1"/>
    <property type="match status" value="1"/>
</dbReference>
<keyword evidence="8 21" id="KW-0521">NADP</keyword>
<comment type="subcellular location">
    <subcellularLocation>
        <location evidence="2 21">Cytoplasm</location>
    </subcellularLocation>
    <subcellularLocation>
        <location evidence="1">Mitochondrion</location>
    </subcellularLocation>
</comment>
<comment type="catalytic activity">
    <reaction evidence="15 21">
        <text>2 glutathione + NADP(+) = glutathione disulfide + NADPH + H(+)</text>
        <dbReference type="Rhea" id="RHEA:11740"/>
        <dbReference type="ChEBI" id="CHEBI:15378"/>
        <dbReference type="ChEBI" id="CHEBI:57783"/>
        <dbReference type="ChEBI" id="CHEBI:57925"/>
        <dbReference type="ChEBI" id="CHEBI:58297"/>
        <dbReference type="ChEBI" id="CHEBI:58349"/>
        <dbReference type="EC" id="1.8.1.7"/>
    </reaction>
</comment>
<dbReference type="Gene3D" id="3.50.50.60">
    <property type="entry name" value="FAD/NAD(P)-binding domain"/>
    <property type="match status" value="2"/>
</dbReference>
<evidence type="ECO:0000256" key="16">
    <source>
        <dbReference type="ARBA" id="ARBA00056905"/>
    </source>
</evidence>
<dbReference type="Pfam" id="PF07992">
    <property type="entry name" value="Pyr_redox_2"/>
    <property type="match status" value="1"/>
</dbReference>
<evidence type="ECO:0000256" key="20">
    <source>
        <dbReference type="RuleBase" id="RU003691"/>
    </source>
</evidence>
<dbReference type="GeneTree" id="ENSGT00940000156986"/>
<dbReference type="SUPFAM" id="SSF51905">
    <property type="entry name" value="FAD/NAD(P)-binding domain"/>
    <property type="match status" value="1"/>
</dbReference>
<keyword evidence="27" id="KW-1267">Proteomics identification</keyword>
<dbReference type="InterPro" id="IPR001100">
    <property type="entry name" value="Pyr_nuc-diS_OxRdtase"/>
</dbReference>
<dbReference type="OMA" id="MSKHYDY"/>
<evidence type="ECO:0000256" key="12">
    <source>
        <dbReference type="ARBA" id="ARBA00023128"/>
    </source>
</evidence>
<dbReference type="GO" id="GO:0050660">
    <property type="term" value="F:flavin adenine dinucleotide binding"/>
    <property type="evidence" value="ECO:0007669"/>
    <property type="project" value="InterPro"/>
</dbReference>
<keyword evidence="5 21" id="KW-0963">Cytoplasm</keyword>
<dbReference type="GO" id="GO:0005829">
    <property type="term" value="C:cytosol"/>
    <property type="evidence" value="ECO:0007669"/>
    <property type="project" value="Ensembl"/>
</dbReference>
<dbReference type="PANTHER" id="PTHR42737:SF5">
    <property type="entry name" value="GLUTATHIONE REDUCTASE, MITOCHONDRIAL"/>
    <property type="match status" value="1"/>
</dbReference>
<proteinExistence type="evidence at protein level"/>
<dbReference type="NCBIfam" id="TIGR01421">
    <property type="entry name" value="gluta_reduc_1"/>
    <property type="match status" value="1"/>
</dbReference>
<evidence type="ECO:0000256" key="17">
    <source>
        <dbReference type="PIRSR" id="PIRSR000350-2"/>
    </source>
</evidence>
<evidence type="ECO:0000259" key="22">
    <source>
        <dbReference type="Pfam" id="PF02852"/>
    </source>
</evidence>
<keyword evidence="7 18" id="KW-0274">FAD</keyword>
<dbReference type="FunFam" id="3.50.50.60:FF:000484">
    <property type="entry name" value="Glutathione reductase, mitochondrial"/>
    <property type="match status" value="1"/>
</dbReference>
<keyword evidence="14 20" id="KW-0676">Redox-active center</keyword>
<dbReference type="OrthoDB" id="5956163at2759"/>
<evidence type="ECO:0000256" key="3">
    <source>
        <dbReference type="ARBA" id="ARBA00007532"/>
    </source>
</evidence>
<name>A0A8I6A0A3_RAT</name>
<dbReference type="InterPro" id="IPR012999">
    <property type="entry name" value="Pyr_OxRdtase_I_AS"/>
</dbReference>
<comment type="subunit">
    <text evidence="4">Homodimer; disulfide-linked.</text>
</comment>
<dbReference type="AlphaFoldDB" id="A0A8I6A0A3"/>
<feature type="binding site" evidence="18">
    <location>
        <position position="314"/>
    </location>
    <ligand>
        <name>NAD(+)</name>
        <dbReference type="ChEBI" id="CHEBI:57540"/>
    </ligand>
</feature>
<dbReference type="Proteomes" id="UP000002494">
    <property type="component" value="Chromosome 16"/>
</dbReference>
<reference evidence="24" key="3">
    <citation type="submission" date="2025-09" db="UniProtKB">
        <authorList>
            <consortium name="Ensembl"/>
        </authorList>
    </citation>
    <scope>IDENTIFICATION</scope>
    <source>
        <strain evidence="24">Brown Norway</strain>
    </source>
</reference>
<evidence type="ECO:0000313" key="26">
    <source>
        <dbReference type="RGD" id="621747"/>
    </source>
</evidence>
<feature type="domain" description="Pyridine nucleotide-disulphide oxidoreductase dimerisation" evidence="22">
    <location>
        <begin position="391"/>
        <end position="501"/>
    </location>
</feature>
<dbReference type="InterPro" id="IPR006322">
    <property type="entry name" value="Glutathione_Rdtase_euk/bac"/>
</dbReference>
<evidence type="ECO:0000256" key="13">
    <source>
        <dbReference type="ARBA" id="ARBA00023157"/>
    </source>
</evidence>
<evidence type="ECO:0000256" key="21">
    <source>
        <dbReference type="RuleBase" id="RU365016"/>
    </source>
</evidence>
<dbReference type="PANTHER" id="PTHR42737">
    <property type="entry name" value="GLUTATHIONE REDUCTASE"/>
    <property type="match status" value="1"/>
</dbReference>
<keyword evidence="25" id="KW-1185">Reference proteome</keyword>
<protein>
    <recommendedName>
        <fullName evidence="21">Glutathione reductase</fullName>
        <ecNumber evidence="21">1.8.1.7</ecNumber>
    </recommendedName>
</protein>
<evidence type="ECO:0000256" key="19">
    <source>
        <dbReference type="PIRSR" id="PIRSR000350-4"/>
    </source>
</evidence>
<evidence type="ECO:0000256" key="2">
    <source>
        <dbReference type="ARBA" id="ARBA00004496"/>
    </source>
</evidence>
<feature type="binding site" evidence="18">
    <location>
        <position position="91"/>
    </location>
    <ligand>
        <name>FAD</name>
        <dbReference type="ChEBI" id="CHEBI:57692"/>
    </ligand>
</feature>
<evidence type="ECO:0000256" key="1">
    <source>
        <dbReference type="ARBA" id="ARBA00004173"/>
    </source>
</evidence>
<evidence type="ECO:0000313" key="25">
    <source>
        <dbReference type="Proteomes" id="UP000002494"/>
    </source>
</evidence>
<dbReference type="InterPro" id="IPR036188">
    <property type="entry name" value="FAD/NAD-bd_sf"/>
</dbReference>
<keyword evidence="10" id="KW-0007">Acetylation</keyword>
<reference evidence="24" key="1">
    <citation type="submission" date="2024-01" db="EMBL/GenBank/DDBJ databases">
        <title>GRCr8: a new rat reference genome assembly contstructed from accurate long reads and long range scaffolding.</title>
        <authorList>
            <person name="Doris P.A."/>
            <person name="Kalbfleisch T."/>
            <person name="Li K."/>
            <person name="Howe K."/>
            <person name="Wood J."/>
        </authorList>
    </citation>
    <scope>NUCLEOTIDE SEQUENCE [LARGE SCALE GENOMIC DNA]</scope>
    <source>
        <strain evidence="24">Brown Norway</strain>
    </source>
</reference>
<keyword evidence="6 20" id="KW-0285">Flavoprotein</keyword>
<evidence type="ECO:0000313" key="24">
    <source>
        <dbReference type="Ensembl" id="ENSRNOP00000084963.1"/>
    </source>
</evidence>
<reference evidence="24" key="2">
    <citation type="submission" date="2025-08" db="UniProtKB">
        <authorList>
            <consortium name="Ensembl"/>
        </authorList>
    </citation>
    <scope>IDENTIFICATION</scope>
    <source>
        <strain evidence="24">Brown Norway</strain>
    </source>
</reference>
<dbReference type="GO" id="GO:0006749">
    <property type="term" value="P:glutathione metabolic process"/>
    <property type="evidence" value="ECO:0007669"/>
    <property type="project" value="InterPro"/>
</dbReference>
<feature type="binding site" evidence="18">
    <location>
        <position position="355"/>
    </location>
    <ligand>
        <name>FAD</name>
        <dbReference type="ChEBI" id="CHEBI:57692"/>
    </ligand>
</feature>
<dbReference type="InterPro" id="IPR016156">
    <property type="entry name" value="FAD/NAD-linked_Rdtase_dimer_sf"/>
</dbReference>
<feature type="binding site" evidence="18">
    <location>
        <begin position="218"/>
        <end position="225"/>
    </location>
    <ligand>
        <name>NAD(+)</name>
        <dbReference type="ChEBI" id="CHEBI:57540"/>
    </ligand>
</feature>
<dbReference type="EC" id="1.8.1.7" evidence="21"/>